<accession>A0A9P6GZJ2</accession>
<reference evidence="1 2" key="1">
    <citation type="journal article" date="2020" name="Genome Biol. Evol.">
        <title>Comparative genomics of strictly vertically transmitted, feminizing microsporidia endosymbionts of amphipod crustaceans.</title>
        <authorList>
            <person name="Cormier A."/>
            <person name="Chebbi M.A."/>
            <person name="Giraud I."/>
            <person name="Wattier R."/>
            <person name="Teixeira M."/>
            <person name="Gilbert C."/>
            <person name="Rigaud T."/>
            <person name="Cordaux R."/>
        </authorList>
    </citation>
    <scope>NUCLEOTIDE SEQUENCE [LARGE SCALE GENOMIC DNA]</scope>
    <source>
        <strain evidence="1 2">Ou3-Ou53</strain>
    </source>
</reference>
<proteinExistence type="predicted"/>
<organism evidence="1 2">
    <name type="scientific">Nosema granulosis</name>
    <dbReference type="NCBI Taxonomy" id="83296"/>
    <lineage>
        <taxon>Eukaryota</taxon>
        <taxon>Fungi</taxon>
        <taxon>Fungi incertae sedis</taxon>
        <taxon>Microsporidia</taxon>
        <taxon>Nosematidae</taxon>
        <taxon>Nosema</taxon>
    </lineage>
</organism>
<evidence type="ECO:0000313" key="2">
    <source>
        <dbReference type="Proteomes" id="UP000740883"/>
    </source>
</evidence>
<name>A0A9P6GZJ2_9MICR</name>
<evidence type="ECO:0000313" key="1">
    <source>
        <dbReference type="EMBL" id="KAF9763621.1"/>
    </source>
</evidence>
<dbReference type="EMBL" id="SBJO01000065">
    <property type="protein sequence ID" value="KAF9763621.1"/>
    <property type="molecule type" value="Genomic_DNA"/>
</dbReference>
<comment type="caution">
    <text evidence="1">The sequence shown here is derived from an EMBL/GenBank/DDBJ whole genome shotgun (WGS) entry which is preliminary data.</text>
</comment>
<gene>
    <name evidence="1" type="ORF">NGRA_1167</name>
</gene>
<keyword evidence="2" id="KW-1185">Reference proteome</keyword>
<dbReference type="Proteomes" id="UP000740883">
    <property type="component" value="Unassembled WGS sequence"/>
</dbReference>
<protein>
    <submittedName>
        <fullName evidence="1">Uncharacterized protein</fullName>
    </submittedName>
</protein>
<dbReference type="AlphaFoldDB" id="A0A9P6GZJ2"/>
<sequence>MFTSLIEKIQCMIDVSYFNDPKAADICTEYIKSYLKRIYNDKDNLVVINSERRHSVKSMILLYFNWDWCDKYTLINGEVEYLKIGYDTYKMTNFRCNAIMKLVYEDIKKNNKNFDGKIYFVIKEEYRKTQERLFFYWRTIKESRLKIKESLIKASKGTLEIESLPENLISYLLGKIRSPRVERCLFDWLILKKGDKTMVSFLKQNLQDFEDFSDEIIRHENRNLLQLSVKYLGISSLTWLSDFQKDGLFVFSLLDNFRNMNVASFDKNKILHNSELIIFILNFLLNKKTFKAAFDELISNEIKENDAERLGILSNLVENSFKKMDLKDKDFISEIYTHLKTVNITSSDDLKLICHIFSILIRYEKDIINVLVSNEIFKTAQSMHVFKFFIYRKAKKECKKWIEEFFRYCETGIFSDNNKTPEQYFDKEDFISMKDWCLALVAEIQPDFILDYDTYEQLKKITKTGKFPIPQAIK</sequence>